<dbReference type="GO" id="GO:0001530">
    <property type="term" value="F:lipopolysaccharide binding"/>
    <property type="evidence" value="ECO:0007669"/>
    <property type="project" value="InterPro"/>
</dbReference>
<keyword evidence="2 5" id="KW-0732">Signal</keyword>
<keyword evidence="1" id="KW-0813">Transport</keyword>
<dbReference type="InterPro" id="IPR052037">
    <property type="entry name" value="LPS_export_LptA"/>
</dbReference>
<dbReference type="InterPro" id="IPR005653">
    <property type="entry name" value="OstA-like_N"/>
</dbReference>
<dbReference type="Proteomes" id="UP000000422">
    <property type="component" value="Chromosome"/>
</dbReference>
<evidence type="ECO:0000256" key="1">
    <source>
        <dbReference type="ARBA" id="ARBA00022448"/>
    </source>
</evidence>
<dbReference type="EMBL" id="BX571662">
    <property type="protein sequence ID" value="CAE11066.1"/>
    <property type="molecule type" value="Genomic_DNA"/>
</dbReference>
<dbReference type="Pfam" id="PF03968">
    <property type="entry name" value="LptD_N"/>
    <property type="match status" value="1"/>
</dbReference>
<dbReference type="STRING" id="273121.WS2067"/>
<dbReference type="GO" id="GO:0009279">
    <property type="term" value="C:cell outer membrane"/>
    <property type="evidence" value="ECO:0007669"/>
    <property type="project" value="TreeGrafter"/>
</dbReference>
<dbReference type="Gene3D" id="2.60.450.10">
    <property type="entry name" value="Lipopolysaccharide (LPS) transport protein A like domain"/>
    <property type="match status" value="1"/>
</dbReference>
<dbReference type="NCBIfam" id="TIGR03002">
    <property type="entry name" value="outer_YhbN_LptA"/>
    <property type="match status" value="1"/>
</dbReference>
<name>Q7MQR6_WOLSU</name>
<evidence type="ECO:0000259" key="6">
    <source>
        <dbReference type="Pfam" id="PF03968"/>
    </source>
</evidence>
<sequence length="181" mass="19990">MKMLQKWGMSLLLLVGLALAKDQVEITAKHFVADEAKKTTLITGDVVVVRGDDRLITDKLTVFFDDKNRPLKYEAQGNVKFAITLADGRKLKGYSNNALYDAPKNEYHLLGNAFMEEIGKSNTVKGEKIIINRVSGFANVVGDSQKPAKLIFIFEEDESKKRPAPAPTTNMNEKGADDNGS</sequence>
<protein>
    <recommendedName>
        <fullName evidence="6">Organic solvent tolerance-like N-terminal domain-containing protein</fullName>
    </recommendedName>
</protein>
<keyword evidence="3" id="KW-0574">Periplasm</keyword>
<evidence type="ECO:0000256" key="3">
    <source>
        <dbReference type="ARBA" id="ARBA00022764"/>
    </source>
</evidence>
<proteinExistence type="predicted"/>
<evidence type="ECO:0000313" key="8">
    <source>
        <dbReference type="Proteomes" id="UP000000422"/>
    </source>
</evidence>
<dbReference type="PANTHER" id="PTHR36504:SF1">
    <property type="entry name" value="LIPOPOLYSACCHARIDE EXPORT SYSTEM PROTEIN LPTA"/>
    <property type="match status" value="1"/>
</dbReference>
<dbReference type="KEGG" id="wsu:WS2067"/>
<gene>
    <name evidence="7" type="ordered locus">WS2067</name>
</gene>
<keyword evidence="8" id="KW-1185">Reference proteome</keyword>
<evidence type="ECO:0000313" key="7">
    <source>
        <dbReference type="EMBL" id="CAE11066.1"/>
    </source>
</evidence>
<dbReference type="InterPro" id="IPR014340">
    <property type="entry name" value="LptA"/>
</dbReference>
<evidence type="ECO:0000256" key="5">
    <source>
        <dbReference type="SAM" id="SignalP"/>
    </source>
</evidence>
<feature type="chain" id="PRO_5004288837" description="Organic solvent tolerance-like N-terminal domain-containing protein" evidence="5">
    <location>
        <begin position="21"/>
        <end position="181"/>
    </location>
</feature>
<dbReference type="GO" id="GO:0017089">
    <property type="term" value="F:glycolipid transfer activity"/>
    <property type="evidence" value="ECO:0007669"/>
    <property type="project" value="TreeGrafter"/>
</dbReference>
<dbReference type="GO" id="GO:0030288">
    <property type="term" value="C:outer membrane-bounded periplasmic space"/>
    <property type="evidence" value="ECO:0007669"/>
    <property type="project" value="TreeGrafter"/>
</dbReference>
<dbReference type="PANTHER" id="PTHR36504">
    <property type="entry name" value="LIPOPOLYSACCHARIDE EXPORT SYSTEM PROTEIN LPTA"/>
    <property type="match status" value="1"/>
</dbReference>
<dbReference type="AlphaFoldDB" id="Q7MQR6"/>
<reference evidence="7 8" key="1">
    <citation type="journal article" date="2003" name="Proc. Natl. Acad. Sci. U.S.A.">
        <title>Complete genome sequence and analysis of Wolinella succinogenes.</title>
        <authorList>
            <person name="Baar C."/>
            <person name="Eppinger M."/>
            <person name="Raddatz G."/>
            <person name="Simon JM."/>
            <person name="Lanz C."/>
            <person name="Klimmek O."/>
            <person name="Nandakumar R."/>
            <person name="Gross R."/>
            <person name="Rosinus A."/>
            <person name="Keller H."/>
            <person name="Jagtap P."/>
            <person name="Linke B."/>
            <person name="Meyer F."/>
            <person name="Lederer H."/>
            <person name="Schuster S.C."/>
        </authorList>
    </citation>
    <scope>NUCLEOTIDE SEQUENCE [LARGE SCALE GENOMIC DNA]</scope>
    <source>
        <strain evidence="8">ATCC 29543 / DSM 1740 / CCUG 13145 / JCM 31913 / LMG 7466 / NCTC 11488 / FDC 602W</strain>
    </source>
</reference>
<feature type="region of interest" description="Disordered" evidence="4">
    <location>
        <begin position="159"/>
        <end position="181"/>
    </location>
</feature>
<feature type="signal peptide" evidence="5">
    <location>
        <begin position="1"/>
        <end position="20"/>
    </location>
</feature>
<evidence type="ECO:0000256" key="4">
    <source>
        <dbReference type="SAM" id="MobiDB-lite"/>
    </source>
</evidence>
<evidence type="ECO:0000256" key="2">
    <source>
        <dbReference type="ARBA" id="ARBA00022729"/>
    </source>
</evidence>
<dbReference type="eggNOG" id="COG1934">
    <property type="taxonomic scope" value="Bacteria"/>
</dbReference>
<feature type="domain" description="Organic solvent tolerance-like N-terminal" evidence="6">
    <location>
        <begin position="25"/>
        <end position="136"/>
    </location>
</feature>
<organism evidence="8">
    <name type="scientific">Wolinella succinogenes (strain ATCC 29543 / DSM 1740 / CCUG 13145 / JCM 31913 / LMG 7466 / NCTC 11488 / FDC 602W)</name>
    <name type="common">Vibrio succinogenes</name>
    <dbReference type="NCBI Taxonomy" id="273121"/>
    <lineage>
        <taxon>Bacteria</taxon>
        <taxon>Pseudomonadati</taxon>
        <taxon>Campylobacterota</taxon>
        <taxon>Epsilonproteobacteria</taxon>
        <taxon>Campylobacterales</taxon>
        <taxon>Helicobacteraceae</taxon>
        <taxon>Wolinella</taxon>
    </lineage>
</organism>
<accession>Q7MQR6</accession>
<dbReference type="HOGENOM" id="CLU_112840_0_0_7"/>
<dbReference type="GO" id="GO:0015920">
    <property type="term" value="P:lipopolysaccharide transport"/>
    <property type="evidence" value="ECO:0007669"/>
    <property type="project" value="InterPro"/>
</dbReference>